<dbReference type="Proteomes" id="UP001590951">
    <property type="component" value="Unassembled WGS sequence"/>
</dbReference>
<reference evidence="1 2" key="1">
    <citation type="submission" date="2024-09" db="EMBL/GenBank/DDBJ databases">
        <title>Rethinking Asexuality: The Enigmatic Case of Functional Sexual Genes in Lepraria (Stereocaulaceae).</title>
        <authorList>
            <person name="Doellman M."/>
            <person name="Sun Y."/>
            <person name="Barcenas-Pena A."/>
            <person name="Lumbsch H.T."/>
            <person name="Grewe F."/>
        </authorList>
    </citation>
    <scope>NUCLEOTIDE SEQUENCE [LARGE SCALE GENOMIC DNA]</scope>
    <source>
        <strain evidence="1 2">Grewe 0041</strain>
    </source>
</reference>
<comment type="caution">
    <text evidence="1">The sequence shown here is derived from an EMBL/GenBank/DDBJ whole genome shotgun (WGS) entry which is preliminary data.</text>
</comment>
<dbReference type="EMBL" id="JBHFEH010000062">
    <property type="protein sequence ID" value="KAL2049508.1"/>
    <property type="molecule type" value="Genomic_DNA"/>
</dbReference>
<protein>
    <submittedName>
        <fullName evidence="1">Uncharacterized protein</fullName>
    </submittedName>
</protein>
<name>A0ABR4B182_9LECA</name>
<sequence>MGMVSTLAEGLFVAQSHMLSMKGYLDSTLKFLWLLEDSDGWKVVDGKLEVVPDLRDTTIESDQLQAEESTVSVVSMVTGLEKSSD</sequence>
<accession>A0ABR4B182</accession>
<keyword evidence="2" id="KW-1185">Reference proteome</keyword>
<gene>
    <name evidence="1" type="ORF">ABVK25_010195</name>
</gene>
<evidence type="ECO:0000313" key="2">
    <source>
        <dbReference type="Proteomes" id="UP001590951"/>
    </source>
</evidence>
<organism evidence="1 2">
    <name type="scientific">Lepraria finkii</name>
    <dbReference type="NCBI Taxonomy" id="1340010"/>
    <lineage>
        <taxon>Eukaryota</taxon>
        <taxon>Fungi</taxon>
        <taxon>Dikarya</taxon>
        <taxon>Ascomycota</taxon>
        <taxon>Pezizomycotina</taxon>
        <taxon>Lecanoromycetes</taxon>
        <taxon>OSLEUM clade</taxon>
        <taxon>Lecanoromycetidae</taxon>
        <taxon>Lecanorales</taxon>
        <taxon>Lecanorineae</taxon>
        <taxon>Stereocaulaceae</taxon>
        <taxon>Lepraria</taxon>
    </lineage>
</organism>
<evidence type="ECO:0000313" key="1">
    <source>
        <dbReference type="EMBL" id="KAL2049508.1"/>
    </source>
</evidence>
<proteinExistence type="predicted"/>